<evidence type="ECO:0000256" key="1">
    <source>
        <dbReference type="ARBA" id="ARBA00004173"/>
    </source>
</evidence>
<dbReference type="Proteomes" id="UP000218231">
    <property type="component" value="Unassembled WGS sequence"/>
</dbReference>
<dbReference type="InterPro" id="IPR031691">
    <property type="entry name" value="LIAS_N"/>
</dbReference>
<dbReference type="Pfam" id="PF08737">
    <property type="entry name" value="Rgp1"/>
    <property type="match status" value="2"/>
</dbReference>
<dbReference type="PANTHER" id="PTHR10949">
    <property type="entry name" value="LIPOYL SYNTHASE"/>
    <property type="match status" value="1"/>
</dbReference>
<sequence>MLRGCCRTAAATRCFSSEPIVPLENRADEAVTKRRVIKDGPSFHDFVASDEAVEKYNVKLKLEEGDKRLRLPPWLKKEQVRPSMNDNVARLKKQLKGLRLATVCEEARCPNLGECWGGGQEEGSLSTATIMLMGDTCTRGCRFCSVKTARRPPPLDPMEPENTARAVASWGVDYIVITSVDRDDVPDGGASHFAETVKKLKQMKPELLVECLLPDFDGNQQSIQLMARSGLDVYAHNIETVERLTPWVRDPRAKYRQSLAALKLAKDTSSAVITKTSIMLGLGESDDEIKQTLDDLRSNEVDVITFGQYMQPTKRHLLVKEWVTPQKFDEWATYAKSLGFLYVASGPLMSIAVTVSLDREVAIYLMGETIQVEIELKNTAAKGKESLAWGSVQLTCERTIGAQSALPDRPTTAMARNASTVFSSRPVVLFCDLQLRAGESRSFSCEIPLPTHGIPPTFRGQMVKYLNRIAIGMQHVKDPIKLAYIPIRILPSVGLEAKAVKPLNPFLAESSPQPTVCQLVVSAVDEMTAPRKPSIFNMTNTLGKVTTLSLPKKAFRLGEDIVGSLDFQNAAVTCVQYSVNLETEEKLIEESNREKEKSKTSGRKNIVVYGTDHKVCAFIKNTGFRIPIPMQLPPTFHTDIVHLKWKLRFEFVTTTADNSEIFPLSVDSSQTQAPKEVAIETLNWETDIFVLPCSPANAALTDHLHSAQTQITV</sequence>
<dbReference type="SFLD" id="SFLDS00029">
    <property type="entry name" value="Radical_SAM"/>
    <property type="match status" value="1"/>
</dbReference>
<dbReference type="InterPro" id="IPR003698">
    <property type="entry name" value="Lipoyl_synth"/>
</dbReference>
<dbReference type="OrthoDB" id="3231at2759"/>
<dbReference type="Pfam" id="PF16881">
    <property type="entry name" value="LIAS_N"/>
    <property type="match status" value="1"/>
</dbReference>
<evidence type="ECO:0000256" key="6">
    <source>
        <dbReference type="ARBA" id="ARBA00023004"/>
    </source>
</evidence>
<name>A0A2A2KSC1_9BILA</name>
<keyword evidence="12" id="KW-1185">Reference proteome</keyword>
<dbReference type="PANTHER" id="PTHR10949:SF0">
    <property type="entry name" value="LIPOYL SYNTHASE, MITOCHONDRIAL"/>
    <property type="match status" value="1"/>
</dbReference>
<feature type="binding site" evidence="9">
    <location>
        <position position="104"/>
    </location>
    <ligand>
        <name>[4Fe-4S] cluster</name>
        <dbReference type="ChEBI" id="CHEBI:49883"/>
        <label>1</label>
    </ligand>
</feature>
<evidence type="ECO:0000256" key="8">
    <source>
        <dbReference type="ARBA" id="ARBA00047326"/>
    </source>
</evidence>
<comment type="caution">
    <text evidence="11">The sequence shown here is derived from an EMBL/GenBank/DDBJ whole genome shotgun (WGS) entry which is preliminary data.</text>
</comment>
<keyword evidence="4 9" id="KW-0949">S-adenosyl-L-methionine</keyword>
<dbReference type="AlphaFoldDB" id="A0A2A2KSC1"/>
<proteinExistence type="inferred from homology"/>
<dbReference type="EMBL" id="LIAE01007805">
    <property type="protein sequence ID" value="PAV76809.1"/>
    <property type="molecule type" value="Genomic_DNA"/>
</dbReference>
<accession>A0A2A2KSC1</accession>
<dbReference type="InterPro" id="IPR007197">
    <property type="entry name" value="rSAM"/>
</dbReference>
<comment type="cofactor">
    <cofactor evidence="9">
        <name>[4Fe-4S] cluster</name>
        <dbReference type="ChEBI" id="CHEBI:49883"/>
    </cofactor>
    <text evidence="9">Binds 2 [4Fe-4S] clusters per subunit. One cluster is coordinated with 3 cysteines and an exchangeable S-adenosyl-L-methionine.</text>
</comment>
<dbReference type="Gene3D" id="3.20.20.70">
    <property type="entry name" value="Aldolase class I"/>
    <property type="match status" value="1"/>
</dbReference>
<keyword evidence="6 9" id="KW-0408">Iron</keyword>
<feature type="binding site" evidence="9">
    <location>
        <position position="115"/>
    </location>
    <ligand>
        <name>[4Fe-4S] cluster</name>
        <dbReference type="ChEBI" id="CHEBI:49883"/>
        <label>1</label>
    </ligand>
</feature>
<comment type="similarity">
    <text evidence="9">Belongs to the radical SAM superfamily. Lipoyl synthase family.</text>
</comment>
<evidence type="ECO:0000256" key="4">
    <source>
        <dbReference type="ARBA" id="ARBA00022691"/>
    </source>
</evidence>
<keyword evidence="5 9" id="KW-0479">Metal-binding</keyword>
<dbReference type="GO" id="GO:0016992">
    <property type="term" value="F:lipoate synthase activity"/>
    <property type="evidence" value="ECO:0007669"/>
    <property type="project" value="UniProtKB-UniRule"/>
</dbReference>
<evidence type="ECO:0000313" key="11">
    <source>
        <dbReference type="EMBL" id="PAV76809.1"/>
    </source>
</evidence>
<dbReference type="NCBIfam" id="NF009544">
    <property type="entry name" value="PRK12928.1"/>
    <property type="match status" value="1"/>
</dbReference>
<comment type="pathway">
    <text evidence="9">Protein modification; protein lipoylation via endogenous pathway; protein N(6)-(lipoyl)lysine from octanoyl-[acyl-carrier-protein]: step 2/2.</text>
</comment>
<evidence type="ECO:0000256" key="3">
    <source>
        <dbReference type="ARBA" id="ARBA00022679"/>
    </source>
</evidence>
<keyword evidence="3 9" id="KW-0808">Transferase</keyword>
<keyword evidence="2 9" id="KW-0004">4Fe-4S</keyword>
<dbReference type="EC" id="2.8.1.8" evidence="9"/>
<dbReference type="InterPro" id="IPR006638">
    <property type="entry name" value="Elp3/MiaA/NifB-like_rSAM"/>
</dbReference>
<dbReference type="SUPFAM" id="SSF102114">
    <property type="entry name" value="Radical SAM enzymes"/>
    <property type="match status" value="1"/>
</dbReference>
<comment type="function">
    <text evidence="9">Catalyzes the radical-mediated insertion of two sulfur atoms into the C-6 and C-8 positions of the octanoyl moiety bound to the lipoyl domains of lipoate-dependent enzymes, thereby converting the octanoylated domains into lipoylated derivatives.</text>
</comment>
<feature type="binding site" evidence="9">
    <location>
        <position position="144"/>
    </location>
    <ligand>
        <name>[4Fe-4S] cluster</name>
        <dbReference type="ChEBI" id="CHEBI:49883"/>
        <label>2</label>
        <note>4Fe-4S-S-AdoMet</note>
    </ligand>
</feature>
<dbReference type="FunFam" id="3.20.20.70:FF:000036">
    <property type="entry name" value="Lipoyl synthase, mitochondrial"/>
    <property type="match status" value="1"/>
</dbReference>
<dbReference type="Pfam" id="PF04055">
    <property type="entry name" value="Radical_SAM"/>
    <property type="match status" value="1"/>
</dbReference>
<dbReference type="GO" id="GO:0005739">
    <property type="term" value="C:mitochondrion"/>
    <property type="evidence" value="ECO:0007669"/>
    <property type="project" value="UniProtKB-SubCell"/>
</dbReference>
<evidence type="ECO:0000256" key="9">
    <source>
        <dbReference type="HAMAP-Rule" id="MF_03123"/>
    </source>
</evidence>
<comment type="subcellular location">
    <subcellularLocation>
        <location evidence="1 9">Mitochondrion</location>
    </subcellularLocation>
</comment>
<comment type="caution">
    <text evidence="9">Lacks conserved residue(s) required for the propagation of feature annotation.</text>
</comment>
<keyword evidence="7 9" id="KW-0411">Iron-sulfur</keyword>
<organism evidence="11 12">
    <name type="scientific">Diploscapter pachys</name>
    <dbReference type="NCBI Taxonomy" id="2018661"/>
    <lineage>
        <taxon>Eukaryota</taxon>
        <taxon>Metazoa</taxon>
        <taxon>Ecdysozoa</taxon>
        <taxon>Nematoda</taxon>
        <taxon>Chromadorea</taxon>
        <taxon>Rhabditida</taxon>
        <taxon>Rhabditina</taxon>
        <taxon>Rhabditomorpha</taxon>
        <taxon>Rhabditoidea</taxon>
        <taxon>Rhabditidae</taxon>
        <taxon>Diploscapter</taxon>
    </lineage>
</organism>
<dbReference type="GO" id="GO:0009249">
    <property type="term" value="P:protein lipoylation"/>
    <property type="evidence" value="ECO:0007669"/>
    <property type="project" value="UniProtKB-UniRule"/>
</dbReference>
<dbReference type="SFLD" id="SFLDF00271">
    <property type="entry name" value="lipoyl_synthase"/>
    <property type="match status" value="1"/>
</dbReference>
<dbReference type="CDD" id="cd01335">
    <property type="entry name" value="Radical_SAM"/>
    <property type="match status" value="1"/>
</dbReference>
<dbReference type="STRING" id="2018661.A0A2A2KSC1"/>
<dbReference type="InterPro" id="IPR013785">
    <property type="entry name" value="Aldolase_TIM"/>
</dbReference>
<dbReference type="SFLD" id="SFLDG01058">
    <property type="entry name" value="lipoyl_synthase_like"/>
    <property type="match status" value="1"/>
</dbReference>
<dbReference type="GO" id="GO:0051539">
    <property type="term" value="F:4 iron, 4 sulfur cluster binding"/>
    <property type="evidence" value="ECO:0007669"/>
    <property type="project" value="UniProtKB-UniRule"/>
</dbReference>
<keyword evidence="9" id="KW-0496">Mitochondrion</keyword>
<dbReference type="SMART" id="SM00729">
    <property type="entry name" value="Elp3"/>
    <property type="match status" value="1"/>
</dbReference>
<evidence type="ECO:0000259" key="10">
    <source>
        <dbReference type="PROSITE" id="PS51918"/>
    </source>
</evidence>
<comment type="catalytic activity">
    <reaction evidence="8 9">
        <text>[[Fe-S] cluster scaffold protein carrying a second [4Fe-4S](2+) cluster] + N(6)-octanoyl-L-lysyl-[protein] + 2 oxidized [2Fe-2S]-[ferredoxin] + 2 S-adenosyl-L-methionine + 4 H(+) = [[Fe-S] cluster scaffold protein] + N(6)-[(R)-dihydrolipoyl]-L-lysyl-[protein] + 4 Fe(3+) + 2 hydrogen sulfide + 2 5'-deoxyadenosine + 2 L-methionine + 2 reduced [2Fe-2S]-[ferredoxin]</text>
        <dbReference type="Rhea" id="RHEA:16585"/>
        <dbReference type="Rhea" id="RHEA-COMP:9928"/>
        <dbReference type="Rhea" id="RHEA-COMP:10000"/>
        <dbReference type="Rhea" id="RHEA-COMP:10001"/>
        <dbReference type="Rhea" id="RHEA-COMP:10475"/>
        <dbReference type="Rhea" id="RHEA-COMP:14568"/>
        <dbReference type="Rhea" id="RHEA-COMP:14569"/>
        <dbReference type="ChEBI" id="CHEBI:15378"/>
        <dbReference type="ChEBI" id="CHEBI:17319"/>
        <dbReference type="ChEBI" id="CHEBI:29034"/>
        <dbReference type="ChEBI" id="CHEBI:29919"/>
        <dbReference type="ChEBI" id="CHEBI:33722"/>
        <dbReference type="ChEBI" id="CHEBI:33737"/>
        <dbReference type="ChEBI" id="CHEBI:33738"/>
        <dbReference type="ChEBI" id="CHEBI:57844"/>
        <dbReference type="ChEBI" id="CHEBI:59789"/>
        <dbReference type="ChEBI" id="CHEBI:78809"/>
        <dbReference type="ChEBI" id="CHEBI:83100"/>
        <dbReference type="EC" id="2.8.1.8"/>
    </reaction>
</comment>
<evidence type="ECO:0000313" key="12">
    <source>
        <dbReference type="Proteomes" id="UP000218231"/>
    </source>
</evidence>
<feature type="binding site" evidence="9">
    <location>
        <position position="137"/>
    </location>
    <ligand>
        <name>[4Fe-4S] cluster</name>
        <dbReference type="ChEBI" id="CHEBI:49883"/>
        <label>2</label>
        <note>4Fe-4S-S-AdoMet</note>
    </ligand>
</feature>
<evidence type="ECO:0000256" key="2">
    <source>
        <dbReference type="ARBA" id="ARBA00022485"/>
    </source>
</evidence>
<reference evidence="11 12" key="1">
    <citation type="journal article" date="2017" name="Curr. Biol.">
        <title>Genome architecture and evolution of a unichromosomal asexual nematode.</title>
        <authorList>
            <person name="Fradin H."/>
            <person name="Zegar C."/>
            <person name="Gutwein M."/>
            <person name="Lucas J."/>
            <person name="Kovtun M."/>
            <person name="Corcoran D."/>
            <person name="Baugh L.R."/>
            <person name="Kiontke K."/>
            <person name="Gunsalus K."/>
            <person name="Fitch D.H."/>
            <person name="Piano F."/>
        </authorList>
    </citation>
    <scope>NUCLEOTIDE SEQUENCE [LARGE SCALE GENOMIC DNA]</scope>
    <source>
        <strain evidence="11">PF1309</strain>
    </source>
</reference>
<feature type="binding site" evidence="9">
    <location>
        <position position="109"/>
    </location>
    <ligand>
        <name>[4Fe-4S] cluster</name>
        <dbReference type="ChEBI" id="CHEBI:49883"/>
        <label>1</label>
    </ligand>
</feature>
<dbReference type="HAMAP" id="MF_00206">
    <property type="entry name" value="Lipoyl_synth"/>
    <property type="match status" value="1"/>
</dbReference>
<feature type="domain" description="Radical SAM core" evidence="10">
    <location>
        <begin position="122"/>
        <end position="341"/>
    </location>
</feature>
<evidence type="ECO:0000256" key="5">
    <source>
        <dbReference type="ARBA" id="ARBA00022723"/>
    </source>
</evidence>
<dbReference type="InterPro" id="IPR014848">
    <property type="entry name" value="Rgp1"/>
</dbReference>
<dbReference type="GO" id="GO:0046872">
    <property type="term" value="F:metal ion binding"/>
    <property type="evidence" value="ECO:0007669"/>
    <property type="project" value="UniProtKB-KW"/>
</dbReference>
<feature type="binding site" evidence="9">
    <location>
        <position position="141"/>
    </location>
    <ligand>
        <name>[4Fe-4S] cluster</name>
        <dbReference type="ChEBI" id="CHEBI:49883"/>
        <label>2</label>
        <note>4Fe-4S-S-AdoMet</note>
    </ligand>
</feature>
<dbReference type="PROSITE" id="PS51918">
    <property type="entry name" value="RADICAL_SAM"/>
    <property type="match status" value="1"/>
</dbReference>
<evidence type="ECO:0000256" key="7">
    <source>
        <dbReference type="ARBA" id="ARBA00023014"/>
    </source>
</evidence>
<dbReference type="UniPathway" id="UPA00538">
    <property type="reaction ID" value="UER00593"/>
</dbReference>
<gene>
    <name evidence="11" type="ORF">WR25_25934</name>
</gene>
<dbReference type="NCBIfam" id="TIGR00510">
    <property type="entry name" value="lipA"/>
    <property type="match status" value="1"/>
</dbReference>
<protein>
    <recommendedName>
        <fullName evidence="9">Lipoyl synthase, mitochondrial</fullName>
        <ecNumber evidence="9">2.8.1.8</ecNumber>
    </recommendedName>
    <alternativeName>
        <fullName evidence="9">Lipoate synthase</fullName>
        <shortName evidence="9">LS</shortName>
        <shortName evidence="9">Lip-syn</shortName>
    </alternativeName>
    <alternativeName>
        <fullName evidence="9">Lipoic acid synthase</fullName>
    </alternativeName>
</protein>
<dbReference type="InterPro" id="IPR058240">
    <property type="entry name" value="rSAM_sf"/>
</dbReference>
<dbReference type="NCBIfam" id="NF004019">
    <property type="entry name" value="PRK05481.1"/>
    <property type="match status" value="1"/>
</dbReference>